<dbReference type="EnsemblPlants" id="TuG1812G0600001282.01.T01">
    <property type="protein sequence ID" value="TuG1812G0600001282.01.T01"/>
    <property type="gene ID" value="TuG1812G0600001282.01"/>
</dbReference>
<dbReference type="Gramene" id="TuG1812G0600001282.01.T01">
    <property type="protein sequence ID" value="TuG1812G0600001282.01.T01"/>
    <property type="gene ID" value="TuG1812G0600001282.01"/>
</dbReference>
<name>A0A8R7QLE8_TRIUA</name>
<sequence>MDNEGWDLGLTLFKIVVLFGSLPFYRHQTAHKISLGCLYHQFDGFQPNCANSGVRTVTYMFSSRRHSIVDLHHYFSRLAGCDLDIGDFEPTPALKVCLCFLSCFYYDAPHHVFVKMLNKSEVSSCQPHACYDASHRSLILTCMPNLLSLLGKTRLDGYN</sequence>
<proteinExistence type="predicted"/>
<protein>
    <submittedName>
        <fullName evidence="1">Uncharacterized protein</fullName>
    </submittedName>
</protein>
<dbReference type="AlphaFoldDB" id="A0A8R7QLE8"/>
<reference evidence="1" key="3">
    <citation type="submission" date="2022-06" db="UniProtKB">
        <authorList>
            <consortium name="EnsemblPlants"/>
        </authorList>
    </citation>
    <scope>IDENTIFICATION</scope>
</reference>
<reference evidence="2" key="1">
    <citation type="journal article" date="2013" name="Nature">
        <title>Draft genome of the wheat A-genome progenitor Triticum urartu.</title>
        <authorList>
            <person name="Ling H.Q."/>
            <person name="Zhao S."/>
            <person name="Liu D."/>
            <person name="Wang J."/>
            <person name="Sun H."/>
            <person name="Zhang C."/>
            <person name="Fan H."/>
            <person name="Li D."/>
            <person name="Dong L."/>
            <person name="Tao Y."/>
            <person name="Gao C."/>
            <person name="Wu H."/>
            <person name="Li Y."/>
            <person name="Cui Y."/>
            <person name="Guo X."/>
            <person name="Zheng S."/>
            <person name="Wang B."/>
            <person name="Yu K."/>
            <person name="Liang Q."/>
            <person name="Yang W."/>
            <person name="Lou X."/>
            <person name="Chen J."/>
            <person name="Feng M."/>
            <person name="Jian J."/>
            <person name="Zhang X."/>
            <person name="Luo G."/>
            <person name="Jiang Y."/>
            <person name="Liu J."/>
            <person name="Wang Z."/>
            <person name="Sha Y."/>
            <person name="Zhang B."/>
            <person name="Wu H."/>
            <person name="Tang D."/>
            <person name="Shen Q."/>
            <person name="Xue P."/>
            <person name="Zou S."/>
            <person name="Wang X."/>
            <person name="Liu X."/>
            <person name="Wang F."/>
            <person name="Yang Y."/>
            <person name="An X."/>
            <person name="Dong Z."/>
            <person name="Zhang K."/>
            <person name="Zhang X."/>
            <person name="Luo M.C."/>
            <person name="Dvorak J."/>
            <person name="Tong Y."/>
            <person name="Wang J."/>
            <person name="Yang H."/>
            <person name="Li Z."/>
            <person name="Wang D."/>
            <person name="Zhang A."/>
            <person name="Wang J."/>
        </authorList>
    </citation>
    <scope>NUCLEOTIDE SEQUENCE</scope>
    <source>
        <strain evidence="2">cv. G1812</strain>
    </source>
</reference>
<keyword evidence="2" id="KW-1185">Reference proteome</keyword>
<accession>A0A8R7QLE8</accession>
<reference evidence="1" key="2">
    <citation type="submission" date="2018-03" db="EMBL/GenBank/DDBJ databases">
        <title>The Triticum urartu genome reveals the dynamic nature of wheat genome evolution.</title>
        <authorList>
            <person name="Ling H."/>
            <person name="Ma B."/>
            <person name="Shi X."/>
            <person name="Liu H."/>
            <person name="Dong L."/>
            <person name="Sun H."/>
            <person name="Cao Y."/>
            <person name="Gao Q."/>
            <person name="Zheng S."/>
            <person name="Li Y."/>
            <person name="Yu Y."/>
            <person name="Du H."/>
            <person name="Qi M."/>
            <person name="Li Y."/>
            <person name="Yu H."/>
            <person name="Cui Y."/>
            <person name="Wang N."/>
            <person name="Chen C."/>
            <person name="Wu H."/>
            <person name="Zhao Y."/>
            <person name="Zhang J."/>
            <person name="Li Y."/>
            <person name="Zhou W."/>
            <person name="Zhang B."/>
            <person name="Hu W."/>
            <person name="Eijk M."/>
            <person name="Tang J."/>
            <person name="Witsenboer H."/>
            <person name="Zhao S."/>
            <person name="Li Z."/>
            <person name="Zhang A."/>
            <person name="Wang D."/>
            <person name="Liang C."/>
        </authorList>
    </citation>
    <scope>NUCLEOTIDE SEQUENCE [LARGE SCALE GENOMIC DNA]</scope>
    <source>
        <strain evidence="1">cv. G1812</strain>
    </source>
</reference>
<evidence type="ECO:0000313" key="2">
    <source>
        <dbReference type="Proteomes" id="UP000015106"/>
    </source>
</evidence>
<evidence type="ECO:0000313" key="1">
    <source>
        <dbReference type="EnsemblPlants" id="TuG1812G0600001282.01.T01"/>
    </source>
</evidence>
<organism evidence="1 2">
    <name type="scientific">Triticum urartu</name>
    <name type="common">Red wild einkorn</name>
    <name type="synonym">Crithodium urartu</name>
    <dbReference type="NCBI Taxonomy" id="4572"/>
    <lineage>
        <taxon>Eukaryota</taxon>
        <taxon>Viridiplantae</taxon>
        <taxon>Streptophyta</taxon>
        <taxon>Embryophyta</taxon>
        <taxon>Tracheophyta</taxon>
        <taxon>Spermatophyta</taxon>
        <taxon>Magnoliopsida</taxon>
        <taxon>Liliopsida</taxon>
        <taxon>Poales</taxon>
        <taxon>Poaceae</taxon>
        <taxon>BOP clade</taxon>
        <taxon>Pooideae</taxon>
        <taxon>Triticodae</taxon>
        <taxon>Triticeae</taxon>
        <taxon>Triticinae</taxon>
        <taxon>Triticum</taxon>
    </lineage>
</organism>
<dbReference type="Proteomes" id="UP000015106">
    <property type="component" value="Chromosome 6"/>
</dbReference>